<evidence type="ECO:0000313" key="4">
    <source>
        <dbReference type="EMBL" id="OJK00093.1"/>
    </source>
</evidence>
<keyword evidence="1" id="KW-0732">Signal</keyword>
<proteinExistence type="predicted"/>
<name>A0A1L9WVE5_ASPA1</name>
<evidence type="ECO:0000256" key="1">
    <source>
        <dbReference type="SAM" id="SignalP"/>
    </source>
</evidence>
<gene>
    <name evidence="4" type="ORF">ASPACDRAFT_42675</name>
</gene>
<feature type="chain" id="PRO_5013019056" description="DUF4038 domain-containing protein" evidence="1">
    <location>
        <begin position="20"/>
        <end position="514"/>
    </location>
</feature>
<dbReference type="AlphaFoldDB" id="A0A1L9WVE5"/>
<accession>A0A1L9WVE5</accession>
<dbReference type="STRING" id="690307.A0A1L9WVE5"/>
<dbReference type="Pfam" id="PF13204">
    <property type="entry name" value="Apiosidase"/>
    <property type="match status" value="1"/>
</dbReference>
<dbReference type="VEuPathDB" id="FungiDB:ASPACDRAFT_42675"/>
<dbReference type="InterPro" id="IPR025277">
    <property type="entry name" value="Apiosidase-like_cat_dom"/>
</dbReference>
<feature type="signal peptide" evidence="1">
    <location>
        <begin position="1"/>
        <end position="19"/>
    </location>
</feature>
<dbReference type="Pfam" id="PF12904">
    <property type="entry name" value="Collagen_bind_2"/>
    <property type="match status" value="1"/>
</dbReference>
<evidence type="ECO:0000259" key="2">
    <source>
        <dbReference type="Pfam" id="PF12904"/>
    </source>
</evidence>
<dbReference type="Gene3D" id="3.20.20.80">
    <property type="entry name" value="Glycosidases"/>
    <property type="match status" value="1"/>
</dbReference>
<dbReference type="InterPro" id="IPR024749">
    <property type="entry name" value="Collagen-bd_put"/>
</dbReference>
<feature type="domain" description="Apiosidase-like catalytic" evidence="3">
    <location>
        <begin position="32"/>
        <end position="406"/>
    </location>
</feature>
<dbReference type="EMBL" id="KV878976">
    <property type="protein sequence ID" value="OJK00093.1"/>
    <property type="molecule type" value="Genomic_DNA"/>
</dbReference>
<dbReference type="RefSeq" id="XP_020056432.1">
    <property type="nucleotide sequence ID" value="XM_020201132.1"/>
</dbReference>
<protein>
    <recommendedName>
        <fullName evidence="6">DUF4038 domain-containing protein</fullName>
    </recommendedName>
</protein>
<dbReference type="OrthoDB" id="2581507at2759"/>
<dbReference type="PANTHER" id="PTHR37836:SF2">
    <property type="entry name" value="DUF4038 DOMAIN-CONTAINING PROTEIN"/>
    <property type="match status" value="1"/>
</dbReference>
<evidence type="ECO:0008006" key="6">
    <source>
        <dbReference type="Google" id="ProtNLM"/>
    </source>
</evidence>
<feature type="domain" description="Putative collagen-binding" evidence="2">
    <location>
        <begin position="418"/>
        <end position="512"/>
    </location>
</feature>
<dbReference type="Proteomes" id="UP000184546">
    <property type="component" value="Unassembled WGS sequence"/>
</dbReference>
<dbReference type="OMA" id="AWGKYVH"/>
<organism evidence="4 5">
    <name type="scientific">Aspergillus aculeatus (strain ATCC 16872 / CBS 172.66 / WB 5094)</name>
    <dbReference type="NCBI Taxonomy" id="690307"/>
    <lineage>
        <taxon>Eukaryota</taxon>
        <taxon>Fungi</taxon>
        <taxon>Dikarya</taxon>
        <taxon>Ascomycota</taxon>
        <taxon>Pezizomycotina</taxon>
        <taxon>Eurotiomycetes</taxon>
        <taxon>Eurotiomycetidae</taxon>
        <taxon>Eurotiales</taxon>
        <taxon>Aspergillaceae</taxon>
        <taxon>Aspergillus</taxon>
        <taxon>Aspergillus subgen. Circumdati</taxon>
    </lineage>
</organism>
<evidence type="ECO:0000313" key="5">
    <source>
        <dbReference type="Proteomes" id="UP000184546"/>
    </source>
</evidence>
<keyword evidence="5" id="KW-1185">Reference proteome</keyword>
<sequence>MLRVALLHFTLHIIHAVVAWQVPAEYAITPSPDGRFLQQSNGKPFFWQADTAWLLFHRLNHSEAETYLSDRARKGFTVVLAVGFTQEGITNPNRNGDLTFIDEDVTRPNEAYWAYIDSIVALAWSKGIRICLVPAWGKFVHGSDNSASVLNSTTASPFGHFIGQRYPYLPKTLVADTNPYWQNKTAVKADYLRGGVSPTHEVVDWSPVYDALAEGIVAGERQAIKSASSPSSAADKWQPLMTIHPTNQWFTGGPIALAHAFFGNRSWLTLDTSQSGHTDYAPNPPIPWWNCRRGWEPVERMYVGGNPSQQQPGSKPRPVLDNEAHYEHRYNDGNPDSFYWNASDVRIGSWQAVFSGAAGLTYGANAVQQIAIPGLYASDGSGPGDDWEQDLVLPGSSQMQWIQKVVIDRGQDSYFRRVPAQDLLVGEVGADDARVTATRDRGGDWILVYTPTGQEFQVNTGGLGSCQVRASWFDPLDETYTSLEYAQCGQGSVRTFTPPVGQGHEDWVLVLEVV</sequence>
<dbReference type="GeneID" id="30974946"/>
<reference evidence="5" key="1">
    <citation type="journal article" date="2017" name="Genome Biol.">
        <title>Comparative genomics reveals high biological diversity and specific adaptations in the industrially and medically important fungal genus Aspergillus.</title>
        <authorList>
            <person name="de Vries R.P."/>
            <person name="Riley R."/>
            <person name="Wiebenga A."/>
            <person name="Aguilar-Osorio G."/>
            <person name="Amillis S."/>
            <person name="Uchima C.A."/>
            <person name="Anderluh G."/>
            <person name="Asadollahi M."/>
            <person name="Askin M."/>
            <person name="Barry K."/>
            <person name="Battaglia E."/>
            <person name="Bayram O."/>
            <person name="Benocci T."/>
            <person name="Braus-Stromeyer S.A."/>
            <person name="Caldana C."/>
            <person name="Canovas D."/>
            <person name="Cerqueira G.C."/>
            <person name="Chen F."/>
            <person name="Chen W."/>
            <person name="Choi C."/>
            <person name="Clum A."/>
            <person name="Dos Santos R.A."/>
            <person name="Damasio A.R."/>
            <person name="Diallinas G."/>
            <person name="Emri T."/>
            <person name="Fekete E."/>
            <person name="Flipphi M."/>
            <person name="Freyberg S."/>
            <person name="Gallo A."/>
            <person name="Gournas C."/>
            <person name="Habgood R."/>
            <person name="Hainaut M."/>
            <person name="Harispe M.L."/>
            <person name="Henrissat B."/>
            <person name="Hilden K.S."/>
            <person name="Hope R."/>
            <person name="Hossain A."/>
            <person name="Karabika E."/>
            <person name="Karaffa L."/>
            <person name="Karanyi Z."/>
            <person name="Krasevec N."/>
            <person name="Kuo A."/>
            <person name="Kusch H."/>
            <person name="LaButti K."/>
            <person name="Lagendijk E.L."/>
            <person name="Lapidus A."/>
            <person name="Levasseur A."/>
            <person name="Lindquist E."/>
            <person name="Lipzen A."/>
            <person name="Logrieco A.F."/>
            <person name="MacCabe A."/>
            <person name="Maekelae M.R."/>
            <person name="Malavazi I."/>
            <person name="Melin P."/>
            <person name="Meyer V."/>
            <person name="Mielnichuk N."/>
            <person name="Miskei M."/>
            <person name="Molnar A.P."/>
            <person name="Mule G."/>
            <person name="Ngan C.Y."/>
            <person name="Orejas M."/>
            <person name="Orosz E."/>
            <person name="Ouedraogo J.P."/>
            <person name="Overkamp K.M."/>
            <person name="Park H.-S."/>
            <person name="Perrone G."/>
            <person name="Piumi F."/>
            <person name="Punt P.J."/>
            <person name="Ram A.F."/>
            <person name="Ramon A."/>
            <person name="Rauscher S."/>
            <person name="Record E."/>
            <person name="Riano-Pachon D.M."/>
            <person name="Robert V."/>
            <person name="Roehrig J."/>
            <person name="Ruller R."/>
            <person name="Salamov A."/>
            <person name="Salih N.S."/>
            <person name="Samson R.A."/>
            <person name="Sandor E."/>
            <person name="Sanguinetti M."/>
            <person name="Schuetze T."/>
            <person name="Sepcic K."/>
            <person name="Shelest E."/>
            <person name="Sherlock G."/>
            <person name="Sophianopoulou V."/>
            <person name="Squina F.M."/>
            <person name="Sun H."/>
            <person name="Susca A."/>
            <person name="Todd R.B."/>
            <person name="Tsang A."/>
            <person name="Unkles S.E."/>
            <person name="van de Wiele N."/>
            <person name="van Rossen-Uffink D."/>
            <person name="Oliveira J.V."/>
            <person name="Vesth T.C."/>
            <person name="Visser J."/>
            <person name="Yu J.-H."/>
            <person name="Zhou M."/>
            <person name="Andersen M.R."/>
            <person name="Archer D.B."/>
            <person name="Baker S.E."/>
            <person name="Benoit I."/>
            <person name="Brakhage A.A."/>
            <person name="Braus G.H."/>
            <person name="Fischer R."/>
            <person name="Frisvad J.C."/>
            <person name="Goldman G.H."/>
            <person name="Houbraken J."/>
            <person name="Oakley B."/>
            <person name="Pocsi I."/>
            <person name="Scazzocchio C."/>
            <person name="Seiboth B."/>
            <person name="vanKuyk P.A."/>
            <person name="Wortman J."/>
            <person name="Dyer P.S."/>
            <person name="Grigoriev I.V."/>
        </authorList>
    </citation>
    <scope>NUCLEOTIDE SEQUENCE [LARGE SCALE GENOMIC DNA]</scope>
    <source>
        <strain evidence="5">ATCC 16872 / CBS 172.66 / WB 5094</strain>
    </source>
</reference>
<dbReference type="PANTHER" id="PTHR37836">
    <property type="entry name" value="LMO1036 PROTEIN"/>
    <property type="match status" value="1"/>
</dbReference>
<evidence type="ECO:0000259" key="3">
    <source>
        <dbReference type="Pfam" id="PF13204"/>
    </source>
</evidence>